<comment type="subcellular location">
    <subcellularLocation>
        <location evidence="1">Membrane</location>
        <topology evidence="1">Multi-pass membrane protein</topology>
    </subcellularLocation>
</comment>
<dbReference type="PANTHER" id="PTHR33048:SF146">
    <property type="entry name" value="INTEGRAL MEMBRANE PROTEIN"/>
    <property type="match status" value="1"/>
</dbReference>
<dbReference type="Pfam" id="PF20684">
    <property type="entry name" value="Fung_rhodopsin"/>
    <property type="match status" value="1"/>
</dbReference>
<dbReference type="Proteomes" id="UP000012174">
    <property type="component" value="Unassembled WGS sequence"/>
</dbReference>
<protein>
    <submittedName>
        <fullName evidence="8">Putative integral membrane protein</fullName>
    </submittedName>
</protein>
<dbReference type="OrthoDB" id="3923077at2759"/>
<dbReference type="KEGG" id="ela:UCREL1_11197"/>
<dbReference type="PANTHER" id="PTHR33048">
    <property type="entry name" value="PTH11-LIKE INTEGRAL MEMBRANE PROTEIN (AFU_ORTHOLOGUE AFUA_5G11245)"/>
    <property type="match status" value="1"/>
</dbReference>
<evidence type="ECO:0000313" key="9">
    <source>
        <dbReference type="Proteomes" id="UP000012174"/>
    </source>
</evidence>
<feature type="transmembrane region" description="Helical" evidence="6">
    <location>
        <begin position="219"/>
        <end position="239"/>
    </location>
</feature>
<keyword evidence="9" id="KW-1185">Reference proteome</keyword>
<feature type="transmembrane region" description="Helical" evidence="6">
    <location>
        <begin position="154"/>
        <end position="174"/>
    </location>
</feature>
<dbReference type="EMBL" id="KB707524">
    <property type="protein sequence ID" value="EMR61880.1"/>
    <property type="molecule type" value="Genomic_DNA"/>
</dbReference>
<proteinExistence type="inferred from homology"/>
<feature type="transmembrane region" description="Helical" evidence="6">
    <location>
        <begin position="95"/>
        <end position="116"/>
    </location>
</feature>
<evidence type="ECO:0000256" key="6">
    <source>
        <dbReference type="SAM" id="Phobius"/>
    </source>
</evidence>
<feature type="transmembrane region" description="Helical" evidence="6">
    <location>
        <begin position="20"/>
        <end position="40"/>
    </location>
</feature>
<organism evidence="8 9">
    <name type="scientific">Eutypa lata (strain UCR-EL1)</name>
    <name type="common">Grapevine dieback disease fungus</name>
    <name type="synonym">Eutypa armeniacae</name>
    <dbReference type="NCBI Taxonomy" id="1287681"/>
    <lineage>
        <taxon>Eukaryota</taxon>
        <taxon>Fungi</taxon>
        <taxon>Dikarya</taxon>
        <taxon>Ascomycota</taxon>
        <taxon>Pezizomycotina</taxon>
        <taxon>Sordariomycetes</taxon>
        <taxon>Xylariomycetidae</taxon>
        <taxon>Xylariales</taxon>
        <taxon>Diatrypaceae</taxon>
        <taxon>Eutypa</taxon>
    </lineage>
</organism>
<dbReference type="InterPro" id="IPR049326">
    <property type="entry name" value="Rhodopsin_dom_fungi"/>
</dbReference>
<evidence type="ECO:0000313" key="8">
    <source>
        <dbReference type="EMBL" id="EMR61880.1"/>
    </source>
</evidence>
<name>M7T5F8_EUTLA</name>
<dbReference type="HOGENOM" id="CLU_028200_3_5_1"/>
<gene>
    <name evidence="8" type="ORF">UCREL1_11197</name>
</gene>
<feature type="transmembrane region" description="Helical" evidence="6">
    <location>
        <begin position="181"/>
        <end position="199"/>
    </location>
</feature>
<dbReference type="eggNOG" id="ENOG502SHS7">
    <property type="taxonomic scope" value="Eukaryota"/>
</dbReference>
<keyword evidence="4 6" id="KW-0472">Membrane</keyword>
<evidence type="ECO:0000256" key="1">
    <source>
        <dbReference type="ARBA" id="ARBA00004141"/>
    </source>
</evidence>
<comment type="similarity">
    <text evidence="5">Belongs to the SAT4 family.</text>
</comment>
<sequence length="305" mass="34547">MDPSTASPPLDKVAWDDWTMVVAVILALVTNIVVSLMVHYGVGRHAIYLNEDQRVNAVYMIWLSVPFSPGSAAFGKVSIALLLMRLMNRSRWREIFLWVLIFFLFAMTLVLVIVTFSQCTPVSFLWNRVRVVPPPGACWEHTIQQDIGYLQGTFSAWSDLVLALFPILIIWHLQMPLKTKLAICFLMSWGIVATVAAAVKTVELRNLATPDFTYDAVPLVYWFLAENWIIIICACVPTIKPLFADREWHPKNLFSWRKEKSIDSSLELGSCSSAVVDGHFRKQYQQEEVRGTAFVLPRATGPTLV</sequence>
<evidence type="ECO:0000256" key="4">
    <source>
        <dbReference type="ARBA" id="ARBA00023136"/>
    </source>
</evidence>
<dbReference type="AlphaFoldDB" id="M7T5F8"/>
<accession>M7T5F8</accession>
<keyword evidence="3 6" id="KW-1133">Transmembrane helix</keyword>
<evidence type="ECO:0000259" key="7">
    <source>
        <dbReference type="Pfam" id="PF20684"/>
    </source>
</evidence>
<feature type="domain" description="Rhodopsin" evidence="7">
    <location>
        <begin position="12"/>
        <end position="244"/>
    </location>
</feature>
<dbReference type="InterPro" id="IPR052337">
    <property type="entry name" value="SAT4-like"/>
</dbReference>
<dbReference type="OMA" id="CHVMSTN"/>
<evidence type="ECO:0000256" key="5">
    <source>
        <dbReference type="ARBA" id="ARBA00038359"/>
    </source>
</evidence>
<reference evidence="9" key="1">
    <citation type="journal article" date="2013" name="Genome Announc.">
        <title>Draft genome sequence of the grapevine dieback fungus Eutypa lata UCR-EL1.</title>
        <authorList>
            <person name="Blanco-Ulate B."/>
            <person name="Rolshausen P.E."/>
            <person name="Cantu D."/>
        </authorList>
    </citation>
    <scope>NUCLEOTIDE SEQUENCE [LARGE SCALE GENOMIC DNA]</scope>
    <source>
        <strain evidence="9">UCR-EL1</strain>
    </source>
</reference>
<keyword evidence="2 6" id="KW-0812">Transmembrane</keyword>
<dbReference type="GO" id="GO:0016020">
    <property type="term" value="C:membrane"/>
    <property type="evidence" value="ECO:0007669"/>
    <property type="project" value="UniProtKB-SubCell"/>
</dbReference>
<evidence type="ECO:0000256" key="2">
    <source>
        <dbReference type="ARBA" id="ARBA00022692"/>
    </source>
</evidence>
<evidence type="ECO:0000256" key="3">
    <source>
        <dbReference type="ARBA" id="ARBA00022989"/>
    </source>
</evidence>